<dbReference type="EMBL" id="CP000301">
    <property type="protein sequence ID" value="ABD90123.1"/>
    <property type="molecule type" value="Genomic_DNA"/>
</dbReference>
<dbReference type="OrthoDB" id="8135650at2"/>
<dbReference type="KEGG" id="rpc:RPC_4601"/>
<protein>
    <recommendedName>
        <fullName evidence="3">Late embryogenesis abundant protein</fullName>
    </recommendedName>
</protein>
<gene>
    <name evidence="2" type="ordered locus">RPC_4601</name>
</gene>
<dbReference type="STRING" id="316056.RPC_4601"/>
<dbReference type="Gene3D" id="1.20.120.20">
    <property type="entry name" value="Apolipoprotein"/>
    <property type="match status" value="1"/>
</dbReference>
<proteinExistence type="predicted"/>
<accession>Q20XL3</accession>
<dbReference type="HOGENOM" id="CLU_679485_0_0_5"/>
<evidence type="ECO:0000256" key="1">
    <source>
        <dbReference type="SAM" id="MobiDB-lite"/>
    </source>
</evidence>
<evidence type="ECO:0000313" key="2">
    <source>
        <dbReference type="EMBL" id="ABD90123.1"/>
    </source>
</evidence>
<dbReference type="AlphaFoldDB" id="Q20XL3"/>
<reference evidence="2" key="1">
    <citation type="submission" date="2006-03" db="EMBL/GenBank/DDBJ databases">
        <title>Complete sequence of Rhodopseudomonas palustris BisB18.</title>
        <authorList>
            <consortium name="US DOE Joint Genome Institute"/>
            <person name="Copeland A."/>
            <person name="Lucas S."/>
            <person name="Lapidus A."/>
            <person name="Barry K."/>
            <person name="Detter J.C."/>
            <person name="Glavina del Rio T."/>
            <person name="Hammon N."/>
            <person name="Israni S."/>
            <person name="Dalin E."/>
            <person name="Tice H."/>
            <person name="Pitluck S."/>
            <person name="Chain P."/>
            <person name="Malfatti S."/>
            <person name="Shin M."/>
            <person name="Vergez L."/>
            <person name="Schmutz J."/>
            <person name="Larimer F."/>
            <person name="Land M."/>
            <person name="Hauser L."/>
            <person name="Pelletier D.A."/>
            <person name="Kyrpides N."/>
            <person name="Anderson I."/>
            <person name="Oda Y."/>
            <person name="Harwood C.S."/>
            <person name="Richardson P."/>
        </authorList>
    </citation>
    <scope>NUCLEOTIDE SEQUENCE [LARGE SCALE GENOMIC DNA]</scope>
    <source>
        <strain evidence="2">BisB18</strain>
    </source>
</reference>
<feature type="region of interest" description="Disordered" evidence="1">
    <location>
        <begin position="364"/>
        <end position="405"/>
    </location>
</feature>
<sequence length="405" mass="41900">MAQADSRSLEEIRRDAELARAGLTATVDQLKSTVTDTAQDFRERYSPDAIKAEVSGYIKSRGEAMIDSVTDAIRNNPLQALAIGASIAVPLLRVVRTIPAPVLMVGAGLYLAGTKRGQDVARQANDAAMELAGEVGRRARDIGAEVGEAAAATRDYAADRYAAASEAVAVGTEQLKGKAAELGATISSTVDGLRHQANDAGDRISDEVSELSERGSRSAAEAVDSVRDSASTVRQAAASMRETAAEAAARLRQTASASVDAGRDAAAIARDRAADLAHRAARAGDRAGRTLMDTATQNPLLVAGIGLVLGGLIASALPRSRIEDRLVGGTARGLKERARDVAAQSVEGVKEAVSGAYQEVSRAAEQEGLTPDGVAGAAGDLGQRARKVAEAATGSFDRPSSHNKH</sequence>
<organism evidence="2">
    <name type="scientific">Rhodopseudomonas palustris (strain BisB18)</name>
    <dbReference type="NCBI Taxonomy" id="316056"/>
    <lineage>
        <taxon>Bacteria</taxon>
        <taxon>Pseudomonadati</taxon>
        <taxon>Pseudomonadota</taxon>
        <taxon>Alphaproteobacteria</taxon>
        <taxon>Hyphomicrobiales</taxon>
        <taxon>Nitrobacteraceae</taxon>
        <taxon>Rhodopseudomonas</taxon>
    </lineage>
</organism>
<dbReference type="eggNOG" id="ENOG502ZAN6">
    <property type="taxonomic scope" value="Bacteria"/>
</dbReference>
<evidence type="ECO:0008006" key="3">
    <source>
        <dbReference type="Google" id="ProtNLM"/>
    </source>
</evidence>
<name>Q20XL3_RHOPB</name>
<dbReference type="RefSeq" id="WP_011475001.1">
    <property type="nucleotide sequence ID" value="NC_007925.1"/>
</dbReference>